<sequence>MTSVGVAPKRPVLNTRRCSQQGIAMSVETRPPRELLEKIGISGKEVVKIIKDRNWNIEEPHGLQQQNIYHLPGRIDKNEEAIQNQDFFVGEGELYAFILKKGGLRYLLPDEPDLSDVEPTQRSSSFEEIKGVESPAEECDRHDVTGEQRKWKQRKRLSTARSLSVEKTSITKHRQKSCLKSNSVDGGDSADEQNKFRIDSQVKLELAKYGSIGQQVEISMYESSWQAKGWRAQLLQEIDVHMLRSVAAADRKQRASKALNEGQKRFKRPIEGIGPHVQDTAEILQEINRLMHSIRASQDDLSSMIEAIILKAEQLAYPDRIDPTGCIGIPAFISTGTDMLLRMRDIERYLLLVVAAVRRYKRVRIINCADKCVNGLSQSATRAEKCPKLRALQLSIEESKRELQQLATIIAAEATKSCLEQAEKKSISSHSGPKNANALTTNALET</sequence>
<feature type="region of interest" description="Disordered" evidence="1">
    <location>
        <begin position="424"/>
        <end position="446"/>
    </location>
</feature>
<evidence type="ECO:0000313" key="3">
    <source>
        <dbReference type="Proteomes" id="UP000294530"/>
    </source>
</evidence>
<gene>
    <name evidence="2" type="ORF">CCR75_002263</name>
</gene>
<accession>A0A976FN70</accession>
<keyword evidence="3" id="KW-1185">Reference proteome</keyword>
<feature type="compositionally biased region" description="Polar residues" evidence="1">
    <location>
        <begin position="159"/>
        <end position="168"/>
    </location>
</feature>
<proteinExistence type="predicted"/>
<comment type="caution">
    <text evidence="2">The sequence shown here is derived from an EMBL/GenBank/DDBJ whole genome shotgun (WGS) entry which is preliminary data.</text>
</comment>
<dbReference type="AlphaFoldDB" id="A0A976FN70"/>
<evidence type="ECO:0000256" key="1">
    <source>
        <dbReference type="SAM" id="MobiDB-lite"/>
    </source>
</evidence>
<feature type="compositionally biased region" description="Basic and acidic residues" evidence="1">
    <location>
        <begin position="138"/>
        <end position="150"/>
    </location>
</feature>
<dbReference type="OrthoDB" id="159279at2759"/>
<protein>
    <submittedName>
        <fullName evidence="2">Uncharacterized protein</fullName>
    </submittedName>
</protein>
<evidence type="ECO:0000313" key="2">
    <source>
        <dbReference type="EMBL" id="TDH69604.1"/>
    </source>
</evidence>
<dbReference type="GeneID" id="94346032"/>
<reference evidence="2 3" key="1">
    <citation type="journal article" date="2021" name="Genome Biol.">
        <title>AFLAP: assembly-free linkage analysis pipeline using k-mers from genome sequencing data.</title>
        <authorList>
            <person name="Fletcher K."/>
            <person name="Zhang L."/>
            <person name="Gil J."/>
            <person name="Han R."/>
            <person name="Cavanaugh K."/>
            <person name="Michelmore R."/>
        </authorList>
    </citation>
    <scope>NUCLEOTIDE SEQUENCE [LARGE SCALE GENOMIC DNA]</scope>
    <source>
        <strain evidence="2 3">SF5</strain>
    </source>
</reference>
<dbReference type="RefSeq" id="XP_067819103.1">
    <property type="nucleotide sequence ID" value="XM_067960361.1"/>
</dbReference>
<feature type="region of interest" description="Disordered" evidence="1">
    <location>
        <begin position="115"/>
        <end position="192"/>
    </location>
</feature>
<feature type="compositionally biased region" description="Polar residues" evidence="1">
    <location>
        <begin position="428"/>
        <end position="446"/>
    </location>
</feature>
<organism evidence="2 3">
    <name type="scientific">Bremia lactucae</name>
    <name type="common">Lettuce downy mildew</name>
    <dbReference type="NCBI Taxonomy" id="4779"/>
    <lineage>
        <taxon>Eukaryota</taxon>
        <taxon>Sar</taxon>
        <taxon>Stramenopiles</taxon>
        <taxon>Oomycota</taxon>
        <taxon>Peronosporomycetes</taxon>
        <taxon>Peronosporales</taxon>
        <taxon>Peronosporaceae</taxon>
        <taxon>Bremia</taxon>
    </lineage>
</organism>
<name>A0A976FN70_BRELC</name>
<dbReference type="Proteomes" id="UP000294530">
    <property type="component" value="Unassembled WGS sequence"/>
</dbReference>
<dbReference type="EMBL" id="SHOA02000016">
    <property type="protein sequence ID" value="TDH69604.1"/>
    <property type="molecule type" value="Genomic_DNA"/>
</dbReference>
<dbReference type="KEGG" id="blac:94346032"/>